<feature type="non-terminal residue" evidence="1">
    <location>
        <position position="1"/>
    </location>
</feature>
<sequence>RKGCLYFTDDARENQKNVMANEAATTISSVTGFDTALIAPFVITGTSSLLAPREHAQLIAAEIVVVALEVSRLRTTTVPKRYQKHQYPLIVIHVASGLTAARLSARLSFIQRRRGATYLEERAGVHEEGLEKEEVHEAEQVIKITRRGRETNEKKMGMGTSRPLTQNTPNQPILFLH</sequence>
<accession>A0ACA9P712</accession>
<gene>
    <name evidence="1" type="ORF">ACOLOM_LOCUS9659</name>
</gene>
<evidence type="ECO:0000313" key="2">
    <source>
        <dbReference type="Proteomes" id="UP000789525"/>
    </source>
</evidence>
<keyword evidence="2" id="KW-1185">Reference proteome</keyword>
<reference evidence="1" key="1">
    <citation type="submission" date="2021-06" db="EMBL/GenBank/DDBJ databases">
        <authorList>
            <person name="Kallberg Y."/>
            <person name="Tangrot J."/>
            <person name="Rosling A."/>
        </authorList>
    </citation>
    <scope>NUCLEOTIDE SEQUENCE</scope>
    <source>
        <strain evidence="1">CL356</strain>
    </source>
</reference>
<name>A0ACA9P712_9GLOM</name>
<dbReference type="Proteomes" id="UP000789525">
    <property type="component" value="Unassembled WGS sequence"/>
</dbReference>
<proteinExistence type="predicted"/>
<comment type="caution">
    <text evidence="1">The sequence shown here is derived from an EMBL/GenBank/DDBJ whole genome shotgun (WGS) entry which is preliminary data.</text>
</comment>
<dbReference type="EMBL" id="CAJVPT010028624">
    <property type="protein sequence ID" value="CAG8687231.1"/>
    <property type="molecule type" value="Genomic_DNA"/>
</dbReference>
<evidence type="ECO:0000313" key="1">
    <source>
        <dbReference type="EMBL" id="CAG8687231.1"/>
    </source>
</evidence>
<protein>
    <submittedName>
        <fullName evidence="1">13535_t:CDS:1</fullName>
    </submittedName>
</protein>
<organism evidence="1 2">
    <name type="scientific">Acaulospora colombiana</name>
    <dbReference type="NCBI Taxonomy" id="27376"/>
    <lineage>
        <taxon>Eukaryota</taxon>
        <taxon>Fungi</taxon>
        <taxon>Fungi incertae sedis</taxon>
        <taxon>Mucoromycota</taxon>
        <taxon>Glomeromycotina</taxon>
        <taxon>Glomeromycetes</taxon>
        <taxon>Diversisporales</taxon>
        <taxon>Acaulosporaceae</taxon>
        <taxon>Acaulospora</taxon>
    </lineage>
</organism>